<organism evidence="1 2">
    <name type="scientific">Aquimarina spongiae</name>
    <dbReference type="NCBI Taxonomy" id="570521"/>
    <lineage>
        <taxon>Bacteria</taxon>
        <taxon>Pseudomonadati</taxon>
        <taxon>Bacteroidota</taxon>
        <taxon>Flavobacteriia</taxon>
        <taxon>Flavobacteriales</taxon>
        <taxon>Flavobacteriaceae</taxon>
        <taxon>Aquimarina</taxon>
    </lineage>
</organism>
<dbReference type="AlphaFoldDB" id="A0A1M6GDZ7"/>
<dbReference type="RefSeq" id="WP_073316427.1">
    <property type="nucleotide sequence ID" value="NZ_FQYP01000005.1"/>
</dbReference>
<dbReference type="Proteomes" id="UP000184432">
    <property type="component" value="Unassembled WGS sequence"/>
</dbReference>
<dbReference type="STRING" id="570521.SAMN04488508_105227"/>
<reference evidence="2" key="1">
    <citation type="submission" date="2016-11" db="EMBL/GenBank/DDBJ databases">
        <authorList>
            <person name="Varghese N."/>
            <person name="Submissions S."/>
        </authorList>
    </citation>
    <scope>NUCLEOTIDE SEQUENCE [LARGE SCALE GENOMIC DNA]</scope>
    <source>
        <strain evidence="2">DSM 22623</strain>
    </source>
</reference>
<protein>
    <submittedName>
        <fullName evidence="1">Uncharacterized protein</fullName>
    </submittedName>
</protein>
<gene>
    <name evidence="1" type="ORF">SAMN04488508_105227</name>
</gene>
<sequence length="64" mass="7005">MIAVLEYFLGTITLFMPSSVEVEGNATVQSFSQGNLQVVITSEVESTFRSITGENSVTIIYKNI</sequence>
<name>A0A1M6GDZ7_9FLAO</name>
<accession>A0A1M6GDZ7</accession>
<evidence type="ECO:0000313" key="2">
    <source>
        <dbReference type="Proteomes" id="UP000184432"/>
    </source>
</evidence>
<keyword evidence="2" id="KW-1185">Reference proteome</keyword>
<proteinExistence type="predicted"/>
<evidence type="ECO:0000313" key="1">
    <source>
        <dbReference type="EMBL" id="SHJ08166.1"/>
    </source>
</evidence>
<dbReference type="EMBL" id="FQYP01000005">
    <property type="protein sequence ID" value="SHJ08166.1"/>
    <property type="molecule type" value="Genomic_DNA"/>
</dbReference>